<evidence type="ECO:0000313" key="2">
    <source>
        <dbReference type="EMBL" id="MCA6073417.1"/>
    </source>
</evidence>
<dbReference type="Pfam" id="PF13527">
    <property type="entry name" value="Acetyltransf_9"/>
    <property type="match status" value="1"/>
</dbReference>
<dbReference type="InterPro" id="IPR016181">
    <property type="entry name" value="Acyl_CoA_acyltransferase"/>
</dbReference>
<dbReference type="GO" id="GO:0016747">
    <property type="term" value="F:acyltransferase activity, transferring groups other than amino-acyl groups"/>
    <property type="evidence" value="ECO:0007669"/>
    <property type="project" value="InterPro"/>
</dbReference>
<sequence length="330" mass="37693">MEFRPANPADLEGIIACLKRSLGETSSPKTLSYWNWKHVDNPFGPSPVLIAEDNGKIIGVRAFMRWSWRWSGKKYNALRAVDTATDPDYQGKGIFKKLTMQLLEKCAQEGDHFIFNTPNTQSRPGYLKMGWVEVGKLPVRIRIASLIKMVRAYITGKVNSPDVDPVLPIYHLPTALKNFDDSMARYPRPTGINTIKNKKYLKWRYVDCPIQHYYGYLDGYDQEQMLMIFYPKVQKYGVELRICEVQSNSPLALHKLKRAMRIIGQTFKPAYWSVANAGDGILTQAIKEAGFGKARRIGPVLTVRYLQDNLPVDLKEIDPWDATLGDLELF</sequence>
<organism evidence="2 3">
    <name type="scientific">Fulvivirga sedimenti</name>
    <dbReference type="NCBI Taxonomy" id="2879465"/>
    <lineage>
        <taxon>Bacteria</taxon>
        <taxon>Pseudomonadati</taxon>
        <taxon>Bacteroidota</taxon>
        <taxon>Cytophagia</taxon>
        <taxon>Cytophagales</taxon>
        <taxon>Fulvivirgaceae</taxon>
        <taxon>Fulvivirga</taxon>
    </lineage>
</organism>
<comment type="caution">
    <text evidence="2">The sequence shown here is derived from an EMBL/GenBank/DDBJ whole genome shotgun (WGS) entry which is preliminary data.</text>
</comment>
<dbReference type="Gene3D" id="3.40.630.30">
    <property type="match status" value="1"/>
</dbReference>
<reference evidence="2" key="1">
    <citation type="submission" date="2021-09" db="EMBL/GenBank/DDBJ databases">
        <title>Fulvivirga sp. isolated from coastal sediment.</title>
        <authorList>
            <person name="Yu H."/>
        </authorList>
    </citation>
    <scope>NUCLEOTIDE SEQUENCE</scope>
    <source>
        <strain evidence="2">1062</strain>
    </source>
</reference>
<dbReference type="AlphaFoldDB" id="A0A9X1HNV0"/>
<dbReference type="CDD" id="cd04301">
    <property type="entry name" value="NAT_SF"/>
    <property type="match status" value="1"/>
</dbReference>
<dbReference type="InterPro" id="IPR000182">
    <property type="entry name" value="GNAT_dom"/>
</dbReference>
<evidence type="ECO:0000259" key="1">
    <source>
        <dbReference type="PROSITE" id="PS51186"/>
    </source>
</evidence>
<name>A0A9X1HNV0_9BACT</name>
<dbReference type="SUPFAM" id="SSF55729">
    <property type="entry name" value="Acyl-CoA N-acyltransferases (Nat)"/>
    <property type="match status" value="1"/>
</dbReference>
<proteinExistence type="predicted"/>
<accession>A0A9X1HNV0</accession>
<evidence type="ECO:0000313" key="3">
    <source>
        <dbReference type="Proteomes" id="UP001139409"/>
    </source>
</evidence>
<gene>
    <name evidence="2" type="ORF">LDX50_00970</name>
</gene>
<feature type="domain" description="N-acetyltransferase" evidence="1">
    <location>
        <begin position="1"/>
        <end position="151"/>
    </location>
</feature>
<dbReference type="PROSITE" id="PS51186">
    <property type="entry name" value="GNAT"/>
    <property type="match status" value="1"/>
</dbReference>
<dbReference type="EMBL" id="JAIXNE010000001">
    <property type="protein sequence ID" value="MCA6073417.1"/>
    <property type="molecule type" value="Genomic_DNA"/>
</dbReference>
<keyword evidence="3" id="KW-1185">Reference proteome</keyword>
<dbReference type="Proteomes" id="UP001139409">
    <property type="component" value="Unassembled WGS sequence"/>
</dbReference>
<protein>
    <submittedName>
        <fullName evidence="2">GNAT family N-acetyltransferase</fullName>
    </submittedName>
</protein>
<dbReference type="RefSeq" id="WP_225696534.1">
    <property type="nucleotide sequence ID" value="NZ_JAIXNE010000001.1"/>
</dbReference>